<dbReference type="WBParaSite" id="EVEC_0000345801-mRNA-1">
    <property type="protein sequence ID" value="EVEC_0000345801-mRNA-1"/>
    <property type="gene ID" value="EVEC_0000345801"/>
</dbReference>
<dbReference type="EMBL" id="UXUI01007524">
    <property type="protein sequence ID" value="VDD88023.1"/>
    <property type="molecule type" value="Genomic_DNA"/>
</dbReference>
<feature type="chain" id="PRO_5043122575" evidence="1">
    <location>
        <begin position="24"/>
        <end position="73"/>
    </location>
</feature>
<feature type="signal peptide" evidence="1">
    <location>
        <begin position="1"/>
        <end position="23"/>
    </location>
</feature>
<gene>
    <name evidence="2" type="ORF">EVEC_LOCUS3166</name>
</gene>
<proteinExistence type="predicted"/>
<evidence type="ECO:0000313" key="2">
    <source>
        <dbReference type="EMBL" id="VDD88023.1"/>
    </source>
</evidence>
<evidence type="ECO:0000313" key="4">
    <source>
        <dbReference type="WBParaSite" id="EVEC_0000345801-mRNA-1"/>
    </source>
</evidence>
<sequence>MLRQTIVVIFLVLAIQLGQIIEAQQANGDVAGLRVKRQWWPYTPYYYRPMYVRKALVRATPWGPQMVDPSVPL</sequence>
<accession>A0A0N4V0L1</accession>
<keyword evidence="3" id="KW-1185">Reference proteome</keyword>
<protein>
    <submittedName>
        <fullName evidence="2 4">Uncharacterized protein</fullName>
    </submittedName>
</protein>
<keyword evidence="1" id="KW-0732">Signal</keyword>
<organism evidence="4">
    <name type="scientific">Enterobius vermicularis</name>
    <name type="common">Human pinworm</name>
    <dbReference type="NCBI Taxonomy" id="51028"/>
    <lineage>
        <taxon>Eukaryota</taxon>
        <taxon>Metazoa</taxon>
        <taxon>Ecdysozoa</taxon>
        <taxon>Nematoda</taxon>
        <taxon>Chromadorea</taxon>
        <taxon>Rhabditida</taxon>
        <taxon>Spirurina</taxon>
        <taxon>Oxyuridomorpha</taxon>
        <taxon>Oxyuroidea</taxon>
        <taxon>Oxyuridae</taxon>
        <taxon>Enterobius</taxon>
    </lineage>
</organism>
<dbReference type="Proteomes" id="UP000274131">
    <property type="component" value="Unassembled WGS sequence"/>
</dbReference>
<dbReference type="AlphaFoldDB" id="A0A0N4V0L1"/>
<name>A0A0N4V0L1_ENTVE</name>
<evidence type="ECO:0000256" key="1">
    <source>
        <dbReference type="SAM" id="SignalP"/>
    </source>
</evidence>
<reference evidence="4" key="1">
    <citation type="submission" date="2017-02" db="UniProtKB">
        <authorList>
            <consortium name="WormBaseParasite"/>
        </authorList>
    </citation>
    <scope>IDENTIFICATION</scope>
</reference>
<reference evidence="2 3" key="2">
    <citation type="submission" date="2018-10" db="EMBL/GenBank/DDBJ databases">
        <authorList>
            <consortium name="Pathogen Informatics"/>
        </authorList>
    </citation>
    <scope>NUCLEOTIDE SEQUENCE [LARGE SCALE GENOMIC DNA]</scope>
</reference>
<evidence type="ECO:0000313" key="3">
    <source>
        <dbReference type="Proteomes" id="UP000274131"/>
    </source>
</evidence>